<proteinExistence type="predicted"/>
<keyword evidence="3" id="KW-1185">Reference proteome</keyword>
<keyword evidence="1" id="KW-0472">Membrane</keyword>
<name>A0ABU2ZMR9_9ALTE</name>
<feature type="transmembrane region" description="Helical" evidence="1">
    <location>
        <begin position="57"/>
        <end position="76"/>
    </location>
</feature>
<gene>
    <name evidence="2" type="ORF">RM552_01655</name>
</gene>
<dbReference type="InterPro" id="IPR012340">
    <property type="entry name" value="NA-bd_OB-fold"/>
</dbReference>
<evidence type="ECO:0000256" key="1">
    <source>
        <dbReference type="SAM" id="Phobius"/>
    </source>
</evidence>
<sequence length="154" mass="16616">MEWVSNNLVESLLILGIVLLVIEILVLGFSTFVIFFVGVAAIITSALLYAGIVPDSVLSAFFSTAVITVIAAALLWKPLKNLQSNVDTSKAKGDLVGHRFVLTDDVSPKLTPQYRYSGVDWSLISKEPLEAGTEVEVAEAQVGKFFIKAVSTKT</sequence>
<dbReference type="Gene3D" id="2.40.50.140">
    <property type="entry name" value="Nucleic acid-binding proteins"/>
    <property type="match status" value="1"/>
</dbReference>
<evidence type="ECO:0000313" key="2">
    <source>
        <dbReference type="EMBL" id="MDT0593546.1"/>
    </source>
</evidence>
<dbReference type="RefSeq" id="WP_311367055.1">
    <property type="nucleotide sequence ID" value="NZ_JAVRHX010000001.1"/>
</dbReference>
<keyword evidence="1" id="KW-1133">Transmembrane helix</keyword>
<dbReference type="Proteomes" id="UP001253545">
    <property type="component" value="Unassembled WGS sequence"/>
</dbReference>
<comment type="caution">
    <text evidence="2">The sequence shown here is derived from an EMBL/GenBank/DDBJ whole genome shotgun (WGS) entry which is preliminary data.</text>
</comment>
<keyword evidence="1" id="KW-0812">Transmembrane</keyword>
<organism evidence="2 3">
    <name type="scientific">Glaciecola petra</name>
    <dbReference type="NCBI Taxonomy" id="3075602"/>
    <lineage>
        <taxon>Bacteria</taxon>
        <taxon>Pseudomonadati</taxon>
        <taxon>Pseudomonadota</taxon>
        <taxon>Gammaproteobacteria</taxon>
        <taxon>Alteromonadales</taxon>
        <taxon>Alteromonadaceae</taxon>
        <taxon>Glaciecola</taxon>
    </lineage>
</organism>
<protein>
    <submittedName>
        <fullName evidence="2">NfeD family protein</fullName>
    </submittedName>
</protein>
<dbReference type="PANTHER" id="PTHR33507">
    <property type="entry name" value="INNER MEMBRANE PROTEIN YBBJ"/>
    <property type="match status" value="1"/>
</dbReference>
<dbReference type="InterPro" id="IPR052165">
    <property type="entry name" value="Membrane_assoc_protease"/>
</dbReference>
<dbReference type="PANTHER" id="PTHR33507:SF3">
    <property type="entry name" value="INNER MEMBRANE PROTEIN YBBJ"/>
    <property type="match status" value="1"/>
</dbReference>
<evidence type="ECO:0000313" key="3">
    <source>
        <dbReference type="Proteomes" id="UP001253545"/>
    </source>
</evidence>
<accession>A0ABU2ZMR9</accession>
<feature type="transmembrane region" description="Helical" evidence="1">
    <location>
        <begin position="12"/>
        <end position="45"/>
    </location>
</feature>
<reference evidence="2 3" key="1">
    <citation type="submission" date="2023-09" db="EMBL/GenBank/DDBJ databases">
        <authorList>
            <person name="Rey-Velasco X."/>
        </authorList>
    </citation>
    <scope>NUCLEOTIDE SEQUENCE [LARGE SCALE GENOMIC DNA]</scope>
    <source>
        <strain evidence="2 3">P117</strain>
    </source>
</reference>
<dbReference type="EMBL" id="JAVRHX010000001">
    <property type="protein sequence ID" value="MDT0593546.1"/>
    <property type="molecule type" value="Genomic_DNA"/>
</dbReference>